<dbReference type="RefSeq" id="XP_026274704.2">
    <property type="nucleotide sequence ID" value="XM_026418919.2"/>
</dbReference>
<evidence type="ECO:0000313" key="3">
    <source>
        <dbReference type="RefSeq" id="XP_026274704.2"/>
    </source>
</evidence>
<dbReference type="RefSeq" id="XP_052131315.1">
    <property type="nucleotide sequence ID" value="XM_052275355.1"/>
</dbReference>
<dbReference type="KEGG" id="foc:113203953"/>
<dbReference type="OrthoDB" id="8183300at2759"/>
<dbReference type="Gene3D" id="2.70.220.10">
    <property type="entry name" value="Ganglioside GM2 activator"/>
    <property type="match status" value="1"/>
</dbReference>
<reference evidence="3 4" key="1">
    <citation type="submission" date="2025-04" db="UniProtKB">
        <authorList>
            <consortium name="RefSeq"/>
        </authorList>
    </citation>
    <scope>IDENTIFICATION</scope>
    <source>
        <tissue evidence="3 4">Whole organism</tissue>
    </source>
</reference>
<dbReference type="GeneID" id="113203953"/>
<organism evidence="2 3">
    <name type="scientific">Frankliniella occidentalis</name>
    <name type="common">Western flower thrips</name>
    <name type="synonym">Euthrips occidentalis</name>
    <dbReference type="NCBI Taxonomy" id="133901"/>
    <lineage>
        <taxon>Eukaryota</taxon>
        <taxon>Metazoa</taxon>
        <taxon>Ecdysozoa</taxon>
        <taxon>Arthropoda</taxon>
        <taxon>Hexapoda</taxon>
        <taxon>Insecta</taxon>
        <taxon>Pterygota</taxon>
        <taxon>Neoptera</taxon>
        <taxon>Paraneoptera</taxon>
        <taxon>Thysanoptera</taxon>
        <taxon>Terebrantia</taxon>
        <taxon>Thripoidea</taxon>
        <taxon>Thripidae</taxon>
        <taxon>Frankliniella</taxon>
    </lineage>
</organism>
<dbReference type="InterPro" id="IPR036846">
    <property type="entry name" value="GM2-AP_sf"/>
</dbReference>
<evidence type="ECO:0000313" key="4">
    <source>
        <dbReference type="RefSeq" id="XP_052131315.1"/>
    </source>
</evidence>
<sequence length="232" mass="26005">MARLFCTHVSLRRRTAGLSVTPVMLSSWCTLGAFSLLGLQLFLLYGATVVSASRKSPVQHMLRLSGLGSRLVVEIPEIHSCEVANNAITFANVHMGMLNKVDFVVDADLNVSRAASSLREVVVELHKCRDAVSANTCEYFQTWRFKDRLCAEWNDPTKPWNSVLGSIEPRLDCPIKQGEYHIRNGSLDLRALQGLPIPLEGSVWKVRASTMEENHEVHTCTVIHMEPHRVRD</sequence>
<protein>
    <submittedName>
        <fullName evidence="3">Uncharacterized protein LOC113203953 isoform X1</fullName>
    </submittedName>
    <submittedName>
        <fullName evidence="4">Uncharacterized protein LOC127751591 isoform X1</fullName>
    </submittedName>
</protein>
<keyword evidence="2" id="KW-1185">Reference proteome</keyword>
<evidence type="ECO:0000256" key="1">
    <source>
        <dbReference type="ARBA" id="ARBA00022729"/>
    </source>
</evidence>
<gene>
    <name evidence="3" type="primary">LOC113203953</name>
    <name evidence="4" type="synonym">LOC127751591</name>
</gene>
<dbReference type="KEGG" id="foc:127751591"/>
<dbReference type="Proteomes" id="UP000504606">
    <property type="component" value="Unplaced"/>
</dbReference>
<dbReference type="AlphaFoldDB" id="A0A6J1S0L5"/>
<proteinExistence type="predicted"/>
<keyword evidence="1" id="KW-0732">Signal</keyword>
<evidence type="ECO:0000313" key="2">
    <source>
        <dbReference type="Proteomes" id="UP000504606"/>
    </source>
</evidence>
<name>A0A6J1S0L5_FRAOC</name>
<accession>A0A6J1S0L5</accession>